<gene>
    <name evidence="1" type="ORF">QTN47_27200</name>
</gene>
<dbReference type="Proteomes" id="UP001560573">
    <property type="component" value="Unassembled WGS sequence"/>
</dbReference>
<dbReference type="InterPro" id="IPR036619">
    <property type="entry name" value="NinB_sf"/>
</dbReference>
<sequence>MEVMVIIKNGQIYNKSDVKQAFKLADGDWKMTIEPYRVRSLNQNDYYWSVVVPAVRSALKDVGYSEIKNDKQAHEFMKAMFLAERDISLDMLSKLEEKKLTTTTLSTLQFNGYVEDIIQWAAEYLGIVIPPPMKDPVMIASYDNEVNATIIE</sequence>
<organism evidence="1 2">
    <name type="scientific">Danxiaibacter flavus</name>
    <dbReference type="NCBI Taxonomy" id="3049108"/>
    <lineage>
        <taxon>Bacteria</taxon>
        <taxon>Pseudomonadati</taxon>
        <taxon>Bacteroidota</taxon>
        <taxon>Chitinophagia</taxon>
        <taxon>Chitinophagales</taxon>
        <taxon>Chitinophagaceae</taxon>
        <taxon>Danxiaibacter</taxon>
    </lineage>
</organism>
<evidence type="ECO:0000313" key="2">
    <source>
        <dbReference type="Proteomes" id="UP001560573"/>
    </source>
</evidence>
<comment type="caution">
    <text evidence="1">The sequence shown here is derived from an EMBL/GenBank/DDBJ whole genome shotgun (WGS) entry which is preliminary data.</text>
</comment>
<proteinExistence type="predicted"/>
<reference evidence="1 2" key="1">
    <citation type="submission" date="2023-07" db="EMBL/GenBank/DDBJ databases">
        <authorList>
            <person name="Lian W.-H."/>
        </authorList>
    </citation>
    <scope>NUCLEOTIDE SEQUENCE [LARGE SCALE GENOMIC DNA]</scope>
    <source>
        <strain evidence="1 2">SYSU DXS3180</strain>
    </source>
</reference>
<accession>A0ABV3ZMW4</accession>
<name>A0ABV3ZMW4_9BACT</name>
<dbReference type="RefSeq" id="WP_369332642.1">
    <property type="nucleotide sequence ID" value="NZ_JAULBC010000015.1"/>
</dbReference>
<evidence type="ECO:0000313" key="1">
    <source>
        <dbReference type="EMBL" id="MEX6691226.1"/>
    </source>
</evidence>
<protein>
    <submittedName>
        <fullName evidence="1">Uncharacterized protein</fullName>
    </submittedName>
</protein>
<dbReference type="Gene3D" id="1.10.3790.10">
    <property type="entry name" value="NinB"/>
    <property type="match status" value="1"/>
</dbReference>
<dbReference type="EMBL" id="JAULBC010000015">
    <property type="protein sequence ID" value="MEX6691226.1"/>
    <property type="molecule type" value="Genomic_DNA"/>
</dbReference>
<keyword evidence="2" id="KW-1185">Reference proteome</keyword>